<sequence>VHFVSDGPATQYRSKNNLYRLSTLPFEIGFQRVTWNYLETGHGKGPADWVGAAVKRRADGIVAQGEDLPNGKTVFEELSKDQSAIKLLYISEEEIEHMEALPPDHLETIRGTMNIHQIVTDSPGEITWRILSCFCSFPHHCSYFSPQTVTG</sequence>
<evidence type="ECO:0000313" key="2">
    <source>
        <dbReference type="Proteomes" id="UP001356427"/>
    </source>
</evidence>
<comment type="caution">
    <text evidence="1">The sequence shown here is derived from an EMBL/GenBank/DDBJ whole genome shotgun (WGS) entry which is preliminary data.</text>
</comment>
<accession>A0AAN8QLJ9</accession>
<proteinExistence type="predicted"/>
<reference evidence="1 2" key="1">
    <citation type="submission" date="2021-04" db="EMBL/GenBank/DDBJ databases">
        <authorList>
            <person name="De Guttry C."/>
            <person name="Zahm M."/>
            <person name="Klopp C."/>
            <person name="Cabau C."/>
            <person name="Louis A."/>
            <person name="Berthelot C."/>
            <person name="Parey E."/>
            <person name="Roest Crollius H."/>
            <person name="Montfort J."/>
            <person name="Robinson-Rechavi M."/>
            <person name="Bucao C."/>
            <person name="Bouchez O."/>
            <person name="Gislard M."/>
            <person name="Lluch J."/>
            <person name="Milhes M."/>
            <person name="Lampietro C."/>
            <person name="Lopez Roques C."/>
            <person name="Donnadieu C."/>
            <person name="Braasch I."/>
            <person name="Desvignes T."/>
            <person name="Postlethwait J."/>
            <person name="Bobe J."/>
            <person name="Wedekind C."/>
            <person name="Guiguen Y."/>
        </authorList>
    </citation>
    <scope>NUCLEOTIDE SEQUENCE [LARGE SCALE GENOMIC DNA]</scope>
    <source>
        <strain evidence="1">Cs_M1</strain>
        <tissue evidence="1">Blood</tissue>
    </source>
</reference>
<keyword evidence="2" id="KW-1185">Reference proteome</keyword>
<dbReference type="PANTHER" id="PTHR46601">
    <property type="entry name" value="ULP_PROTEASE DOMAIN-CONTAINING PROTEIN"/>
    <property type="match status" value="1"/>
</dbReference>
<protein>
    <submittedName>
        <fullName evidence="1">Uncharacterized protein</fullName>
    </submittedName>
</protein>
<dbReference type="PANTHER" id="PTHR46601:SF1">
    <property type="entry name" value="ADF-H DOMAIN-CONTAINING PROTEIN"/>
    <property type="match status" value="1"/>
</dbReference>
<dbReference type="AlphaFoldDB" id="A0AAN8QLJ9"/>
<organism evidence="1 2">
    <name type="scientific">Coregonus suidteri</name>
    <dbReference type="NCBI Taxonomy" id="861788"/>
    <lineage>
        <taxon>Eukaryota</taxon>
        <taxon>Metazoa</taxon>
        <taxon>Chordata</taxon>
        <taxon>Craniata</taxon>
        <taxon>Vertebrata</taxon>
        <taxon>Euteleostomi</taxon>
        <taxon>Actinopterygii</taxon>
        <taxon>Neopterygii</taxon>
        <taxon>Teleostei</taxon>
        <taxon>Protacanthopterygii</taxon>
        <taxon>Salmoniformes</taxon>
        <taxon>Salmonidae</taxon>
        <taxon>Coregoninae</taxon>
        <taxon>Coregonus</taxon>
    </lineage>
</organism>
<evidence type="ECO:0000313" key="1">
    <source>
        <dbReference type="EMBL" id="KAK6307715.1"/>
    </source>
</evidence>
<gene>
    <name evidence="1" type="ORF">J4Q44_G00209860</name>
</gene>
<dbReference type="Proteomes" id="UP001356427">
    <property type="component" value="Unassembled WGS sequence"/>
</dbReference>
<dbReference type="EMBL" id="JAGTTL010000019">
    <property type="protein sequence ID" value="KAK6307715.1"/>
    <property type="molecule type" value="Genomic_DNA"/>
</dbReference>
<feature type="non-terminal residue" evidence="1">
    <location>
        <position position="1"/>
    </location>
</feature>
<name>A0AAN8QLJ9_9TELE</name>